<name>A0ABR4N8W5_9FUNG</name>
<feature type="compositionally biased region" description="Gly residues" evidence="2">
    <location>
        <begin position="554"/>
        <end position="575"/>
    </location>
</feature>
<proteinExistence type="inferred from homology"/>
<gene>
    <name evidence="3" type="primary">sec1_1</name>
    <name evidence="3" type="ORF">HK105_204365</name>
</gene>
<feature type="region of interest" description="Disordered" evidence="2">
    <location>
        <begin position="665"/>
        <end position="687"/>
    </location>
</feature>
<accession>A0ABR4N8W5</accession>
<dbReference type="PIRSF" id="PIRSF005715">
    <property type="entry name" value="VPS45_Sec1"/>
    <property type="match status" value="1"/>
</dbReference>
<dbReference type="InterPro" id="IPR043127">
    <property type="entry name" value="Sec-1-like_dom3a"/>
</dbReference>
<dbReference type="InterPro" id="IPR001619">
    <property type="entry name" value="Sec1-like"/>
</dbReference>
<protein>
    <submittedName>
        <fullName evidence="3">Syntaxin binding protein 1</fullName>
    </submittedName>
</protein>
<dbReference type="Proteomes" id="UP001527925">
    <property type="component" value="Unassembled WGS sequence"/>
</dbReference>
<keyword evidence="4" id="KW-1185">Reference proteome</keyword>
<dbReference type="Pfam" id="PF00995">
    <property type="entry name" value="Sec1"/>
    <property type="match status" value="1"/>
</dbReference>
<evidence type="ECO:0000313" key="4">
    <source>
        <dbReference type="Proteomes" id="UP001527925"/>
    </source>
</evidence>
<feature type="compositionally biased region" description="Basic and acidic residues" evidence="2">
    <location>
        <begin position="665"/>
        <end position="680"/>
    </location>
</feature>
<dbReference type="Gene3D" id="1.25.40.60">
    <property type="match status" value="1"/>
</dbReference>
<dbReference type="InterPro" id="IPR036045">
    <property type="entry name" value="Sec1-like_sf"/>
</dbReference>
<dbReference type="SUPFAM" id="SSF56815">
    <property type="entry name" value="Sec1/munc18-like (SM) proteins"/>
    <property type="match status" value="1"/>
</dbReference>
<organism evidence="3 4">
    <name type="scientific">Polyrhizophydium stewartii</name>
    <dbReference type="NCBI Taxonomy" id="2732419"/>
    <lineage>
        <taxon>Eukaryota</taxon>
        <taxon>Fungi</taxon>
        <taxon>Fungi incertae sedis</taxon>
        <taxon>Chytridiomycota</taxon>
        <taxon>Chytridiomycota incertae sedis</taxon>
        <taxon>Chytridiomycetes</taxon>
        <taxon>Rhizophydiales</taxon>
        <taxon>Rhizophydiales incertae sedis</taxon>
        <taxon>Polyrhizophydium</taxon>
    </lineage>
</organism>
<dbReference type="Gene3D" id="3.90.830.10">
    <property type="entry name" value="Syntaxin Binding Protein 1, Chain A, domain 2"/>
    <property type="match status" value="1"/>
</dbReference>
<reference evidence="3 4" key="1">
    <citation type="submission" date="2023-09" db="EMBL/GenBank/DDBJ databases">
        <title>Pangenome analysis of Batrachochytrium dendrobatidis and related Chytrids.</title>
        <authorList>
            <person name="Yacoub M.N."/>
            <person name="Stajich J.E."/>
            <person name="James T.Y."/>
        </authorList>
    </citation>
    <scope>NUCLEOTIDE SEQUENCE [LARGE SCALE GENOMIC DNA]</scope>
    <source>
        <strain evidence="3 4">JEL0888</strain>
    </source>
</reference>
<feature type="region of interest" description="Disordered" evidence="2">
    <location>
        <begin position="546"/>
        <end position="584"/>
    </location>
</feature>
<evidence type="ECO:0000313" key="3">
    <source>
        <dbReference type="EMBL" id="KAL2915942.1"/>
    </source>
</evidence>
<sequence length="687" mass="76356">MIRAVQPASKWKLLVVDSTSAKLLNAICKSHEILEENVTLIEDLHNKRQPFPTYEAIYLITAGERSVDRVVADFAQDKPLYLAAHLFFISTLDDALFDRIKKSGTTKYIKSIKEMNIDFIALESQVFSVDQPLAPFSLYNPMSQQAQNNDLQRMSKRILSALITLGECPYIRYYEPPSSASPGVCARLAQLVQNQLDETCKLDPSFPPPSEYKRAVLIIVDRSFDVVAPLLHEFTYQAMMSDLLIGDNSSPSYASLDENDAIWNLIKHWHFAEAVEYIRSSFTKFLSENKAATSALGGDDKPKGIESLKQMKDTLSSLPQFQEMKAKFAVHINICQECKALFEKRRLDMVAGVQQNLATGETSDGKPVKNAMFDLIPVLDNKSTTAYDKLRAFMIYIIAMEGIQDVERRRLLETAKLSTEDAQAITNMAMLGIQLSLGQSAKSKSKERERYSYWGSHKLDKKRRKNKNDDDMPYDLSRYVPIIKRVMEDQISNTIPKEVFPWVSEPTADQLGIVSEAPRMFRFTSNGLTAPDPNYPHSLRTTRASWVNRKPAKGGSGGGIGGGGGSGGGGKGDSSGAGDKEKADLRRNGPRVIVFVLGGLTYSEIRSAYEVTRDAQREVLLGTTHIYNPSQFVDILKHLHVQDPSQTPIAAAYGIRTAAVEDIAGGDKDTGGAKEKEKKGGIFAKKR</sequence>
<dbReference type="Gene3D" id="3.40.50.2060">
    <property type="match status" value="1"/>
</dbReference>
<evidence type="ECO:0000256" key="1">
    <source>
        <dbReference type="ARBA" id="ARBA00009884"/>
    </source>
</evidence>
<dbReference type="InterPro" id="IPR043154">
    <property type="entry name" value="Sec-1-like_dom1"/>
</dbReference>
<dbReference type="Gene3D" id="3.40.50.1910">
    <property type="match status" value="2"/>
</dbReference>
<comment type="similarity">
    <text evidence="1">Belongs to the STXBP/unc-18/SEC1 family.</text>
</comment>
<comment type="caution">
    <text evidence="3">The sequence shown here is derived from an EMBL/GenBank/DDBJ whole genome shotgun (WGS) entry which is preliminary data.</text>
</comment>
<evidence type="ECO:0000256" key="2">
    <source>
        <dbReference type="SAM" id="MobiDB-lite"/>
    </source>
</evidence>
<dbReference type="EMBL" id="JADGIZ020000019">
    <property type="protein sequence ID" value="KAL2915942.1"/>
    <property type="molecule type" value="Genomic_DNA"/>
</dbReference>
<dbReference type="PANTHER" id="PTHR11679">
    <property type="entry name" value="VESICLE PROTEIN SORTING-ASSOCIATED"/>
    <property type="match status" value="1"/>
</dbReference>
<dbReference type="InterPro" id="IPR027482">
    <property type="entry name" value="Sec1-like_dom2"/>
</dbReference>